<evidence type="ECO:0000313" key="3">
    <source>
        <dbReference type="EMBL" id="QHC50214.1"/>
    </source>
</evidence>
<gene>
    <name evidence="3" type="ORF">EKK97_12305</name>
</gene>
<evidence type="ECO:0000259" key="2">
    <source>
        <dbReference type="PROSITE" id="PS51186"/>
    </source>
</evidence>
<dbReference type="Gene3D" id="3.40.630.30">
    <property type="match status" value="1"/>
</dbReference>
<dbReference type="CDD" id="cd04301">
    <property type="entry name" value="NAT_SF"/>
    <property type="match status" value="1"/>
</dbReference>
<feature type="region of interest" description="Disordered" evidence="1">
    <location>
        <begin position="194"/>
        <end position="220"/>
    </location>
</feature>
<dbReference type="Pfam" id="PF00583">
    <property type="entry name" value="Acetyltransf_1"/>
    <property type="match status" value="1"/>
</dbReference>
<organism evidence="3 4">
    <name type="scientific">Billgrantia tianxiuensis</name>
    <dbReference type="NCBI Taxonomy" id="2497861"/>
    <lineage>
        <taxon>Bacteria</taxon>
        <taxon>Pseudomonadati</taxon>
        <taxon>Pseudomonadota</taxon>
        <taxon>Gammaproteobacteria</taxon>
        <taxon>Oceanospirillales</taxon>
        <taxon>Halomonadaceae</taxon>
        <taxon>Billgrantia</taxon>
    </lineage>
</organism>
<keyword evidence="4" id="KW-1185">Reference proteome</keyword>
<dbReference type="PROSITE" id="PS51186">
    <property type="entry name" value="GNAT"/>
    <property type="match status" value="1"/>
</dbReference>
<dbReference type="SUPFAM" id="SSF55729">
    <property type="entry name" value="Acyl-CoA N-acyltransferases (Nat)"/>
    <property type="match status" value="1"/>
</dbReference>
<dbReference type="KEGG" id="htx:EKK97_12305"/>
<sequence length="220" mass="24616">MNVNAPKRYLRLAFEAAALIARNLRRIRGFSAVPLRCHDGYRLCAMGRSHLPGALALYTDLHDGQPLDLPRRWLYRLAGDRLGVVALDIEGHVVGAAFYGFSRRDLREGRVHSNFSGVHPAHRGRGLATELRRTAILHFRANGVRGYSARISADNVASLKPSLRLGFRIAERYHDPDSGEQRYYLVCDFDDDYHDGAAHEPGADPEPQPPTPETERKAVP</sequence>
<dbReference type="InterPro" id="IPR000182">
    <property type="entry name" value="GNAT_dom"/>
</dbReference>
<protein>
    <submittedName>
        <fullName evidence="3">GNAT family N-acetyltransferase</fullName>
    </submittedName>
</protein>
<dbReference type="RefSeq" id="WP_159552233.1">
    <property type="nucleotide sequence ID" value="NZ_CP035042.1"/>
</dbReference>
<dbReference type="OrthoDB" id="9132139at2"/>
<proteinExistence type="predicted"/>
<evidence type="ECO:0000313" key="4">
    <source>
        <dbReference type="Proteomes" id="UP000464013"/>
    </source>
</evidence>
<name>A0A6I6SP39_9GAMM</name>
<dbReference type="Proteomes" id="UP000464013">
    <property type="component" value="Chromosome"/>
</dbReference>
<dbReference type="EMBL" id="CP035042">
    <property type="protein sequence ID" value="QHC50214.1"/>
    <property type="molecule type" value="Genomic_DNA"/>
</dbReference>
<keyword evidence="3" id="KW-0808">Transferase</keyword>
<evidence type="ECO:0000256" key="1">
    <source>
        <dbReference type="SAM" id="MobiDB-lite"/>
    </source>
</evidence>
<dbReference type="AlphaFoldDB" id="A0A6I6SP39"/>
<dbReference type="InterPro" id="IPR016181">
    <property type="entry name" value="Acyl_CoA_acyltransferase"/>
</dbReference>
<reference evidence="3 4" key="1">
    <citation type="submission" date="2019-01" db="EMBL/GenBank/DDBJ databases">
        <title>Complete genome of a denitifying bacterium Halomons sp. BC-M4-5.</title>
        <authorList>
            <person name="Wang L."/>
            <person name="Shao Z."/>
        </authorList>
    </citation>
    <scope>NUCLEOTIDE SEQUENCE [LARGE SCALE GENOMIC DNA]</scope>
    <source>
        <strain evidence="3 4">BC-M4-5</strain>
    </source>
</reference>
<feature type="domain" description="N-acetyltransferase" evidence="2">
    <location>
        <begin position="41"/>
        <end position="190"/>
    </location>
</feature>
<accession>A0A6I6SP39</accession>
<dbReference type="GO" id="GO:0016747">
    <property type="term" value="F:acyltransferase activity, transferring groups other than amino-acyl groups"/>
    <property type="evidence" value="ECO:0007669"/>
    <property type="project" value="InterPro"/>
</dbReference>